<dbReference type="Proteomes" id="UP000239833">
    <property type="component" value="Chromosome"/>
</dbReference>
<evidence type="ECO:0000313" key="1">
    <source>
        <dbReference type="EMBL" id="AVF27056.1"/>
    </source>
</evidence>
<dbReference type="AlphaFoldDB" id="A0A2L1U3S9"/>
<gene>
    <name evidence="1" type="ORF">ERICIII_02925</name>
    <name evidence="2" type="ORF">ERICIII_03428</name>
</gene>
<sequence length="242" mass="28173">MSHHLIQLKKLPKGLFYSNEVIHIYSVSCFDITPLQQEAITQLVKESQHFEDRTIVNNFEEKLDTWIFVNEMSTSGYQNYRIVTDEVIDFRARVKGEQVDQVVRTGAYEIYYHPTHRRLIAMCKKDDAFKATGIFEKRFPMQLEKHKFNILGIIDESTDVRGARFDVKIETVTGVSLKGSNINGTQYYENMIQSGQLTSVIVTYDHGDRTVTFRVFVDGTIIFYTQLDEYDCLDFIDMLYAI</sequence>
<reference evidence="2" key="2">
    <citation type="journal article" date="2020" name="Int. J. Med. Microbiol.">
        <title>Discovery of Paenibacillus larvae ERIC V: Phenotypic and genomic comparison to genotypes ERIC I-IV reveal different inventories of virulence factors which correlate with epidemiological prevalences of American Foulbrood.</title>
        <authorList>
            <person name="Beims H."/>
            <person name="Bunk B."/>
            <person name="Erler S."/>
            <person name="Mohr K.I."/>
            <person name="Sproer C."/>
            <person name="Pradella S."/>
            <person name="Gunther G."/>
            <person name="Rohde M."/>
            <person name="von der Ohe W."/>
            <person name="Steinert M."/>
        </authorList>
    </citation>
    <scope>NUCLEOTIDE SEQUENCE</scope>
    <source>
        <strain evidence="2">Eric_III</strain>
    </source>
</reference>
<dbReference type="EMBL" id="CP019655">
    <property type="protein sequence ID" value="AVF27056.1"/>
    <property type="molecule type" value="Genomic_DNA"/>
</dbReference>
<accession>A0A2L1U3S9</accession>
<evidence type="ECO:0000313" key="3">
    <source>
        <dbReference type="Proteomes" id="UP000239833"/>
    </source>
</evidence>
<organism evidence="2 3">
    <name type="scientific">Paenibacillus larvae subsp. larvae</name>
    <dbReference type="NCBI Taxonomy" id="147375"/>
    <lineage>
        <taxon>Bacteria</taxon>
        <taxon>Bacillati</taxon>
        <taxon>Bacillota</taxon>
        <taxon>Bacilli</taxon>
        <taxon>Bacillales</taxon>
        <taxon>Paenibacillaceae</taxon>
        <taxon>Paenibacillus</taxon>
    </lineage>
</organism>
<protein>
    <submittedName>
        <fullName evidence="2">Uncharacterized protein</fullName>
    </submittedName>
</protein>
<evidence type="ECO:0000313" key="2">
    <source>
        <dbReference type="EMBL" id="AVF27538.1"/>
    </source>
</evidence>
<proteinExistence type="predicted"/>
<name>A0A2L1U3S9_9BACL</name>
<reference evidence="3" key="1">
    <citation type="submission" date="2017-02" db="EMBL/GenBank/DDBJ databases">
        <title>Delineation of Paenibacillus larvae strains originating from foulbrood outbreaks.</title>
        <authorList>
            <person name="Beims H."/>
            <person name="Bunk B."/>
            <person name="Sproeer C."/>
            <person name="Mohr K.I."/>
            <person name="Pradella S."/>
            <person name="Guenther G."/>
            <person name="Rohde M."/>
            <person name="von der Ohe W."/>
            <person name="Steinert M."/>
        </authorList>
    </citation>
    <scope>NUCLEOTIDE SEQUENCE [LARGE SCALE GENOMIC DNA]</scope>
    <source>
        <strain evidence="3">Eric_III</strain>
    </source>
</reference>
<dbReference type="EMBL" id="CP019655">
    <property type="protein sequence ID" value="AVF27538.1"/>
    <property type="molecule type" value="Genomic_DNA"/>
</dbReference>
<dbReference type="RefSeq" id="WP_206764717.1">
    <property type="nucleotide sequence ID" value="NZ_CP019655.1"/>
</dbReference>